<dbReference type="Proteomes" id="UP001185092">
    <property type="component" value="Unassembled WGS sequence"/>
</dbReference>
<evidence type="ECO:0000313" key="1">
    <source>
        <dbReference type="EMBL" id="MDR6237175.1"/>
    </source>
</evidence>
<reference evidence="1" key="1">
    <citation type="submission" date="2023-07" db="EMBL/GenBank/DDBJ databases">
        <title>Genomic Encyclopedia of Type Strains, Phase IV (KMG-IV): sequencing the most valuable type-strain genomes for metagenomic binning, comparative biology and taxonomic classification.</title>
        <authorList>
            <person name="Goeker M."/>
        </authorList>
    </citation>
    <scope>NUCLEOTIDE SEQUENCE</scope>
    <source>
        <strain evidence="1">DSM 26174</strain>
    </source>
</reference>
<dbReference type="AlphaFoldDB" id="A0AAE4BQX1"/>
<gene>
    <name evidence="1" type="ORF">HNQ88_000151</name>
</gene>
<organism evidence="1 2">
    <name type="scientific">Aureibacter tunicatorum</name>
    <dbReference type="NCBI Taxonomy" id="866807"/>
    <lineage>
        <taxon>Bacteria</taxon>
        <taxon>Pseudomonadati</taxon>
        <taxon>Bacteroidota</taxon>
        <taxon>Cytophagia</taxon>
        <taxon>Cytophagales</taxon>
        <taxon>Persicobacteraceae</taxon>
        <taxon>Aureibacter</taxon>
    </lineage>
</organism>
<dbReference type="EMBL" id="JAVDQD010000001">
    <property type="protein sequence ID" value="MDR6237175.1"/>
    <property type="molecule type" value="Genomic_DNA"/>
</dbReference>
<accession>A0AAE4BQX1</accession>
<keyword evidence="2" id="KW-1185">Reference proteome</keyword>
<dbReference type="RefSeq" id="WP_309936619.1">
    <property type="nucleotide sequence ID" value="NZ_AP025305.1"/>
</dbReference>
<proteinExistence type="predicted"/>
<evidence type="ECO:0000313" key="2">
    <source>
        <dbReference type="Proteomes" id="UP001185092"/>
    </source>
</evidence>
<name>A0AAE4BQX1_9BACT</name>
<comment type="caution">
    <text evidence="1">The sequence shown here is derived from an EMBL/GenBank/DDBJ whole genome shotgun (WGS) entry which is preliminary data.</text>
</comment>
<sequence length="611" mass="70523">MLKGESLPYKSHACRTKSSVPNAQVSVKLPPESPFLVPPVIQAAFKPGKIKHKCLGKSFSRVHGFSPLPNVKLLPDQMVIVEDQNIVAGGAGLLSYEVMKDGVAEPFWVSNADMEIVEEPDHSFIRLMKMFDECWSGQVLNTQGYYDYYGDLAKNLYSFYTLVIKKKPSCTKEEQEVIARDLVGMAMRRPEDRNLRLKIEGKKDCYYKHAQLKDIKSFGHFPDYFINMYGRLDKEVKPEQKGASPVVDDQSVPYKFDFYLNVNAANLTEVARDLIPMLDDPSVLGGLYVKNMAVAPLRNLASRTDTINLKVTSPEGFEKVREYLIQYVDGHVDFFVDDCLELTERIAPGLSWSQDSFFDNVWDMDGNMLGDVGVYLDRVAMSISDHKQNKSFLDLWWWKWSEMESLHHEVQVQLVRNAGADRQLDYDKLRRLSVLTEELSQFCPPHQVIEWIDHYDKMKKKFGTNRYSFLGIRTIALAELMKKKPRDRMKAFKSFMRILRDHGIDLFHPHLNRPIKQYREEGMVVIDQLPEESSITPEVGLSAPEACYIPSVRSEDGESVLEKSTKFFTQETVDPSRQILKVNRKRGERWQEEAKERKLMSKIIEEERDEL</sequence>
<protein>
    <submittedName>
        <fullName evidence="1">Uncharacterized protein</fullName>
    </submittedName>
</protein>